<evidence type="ECO:0000313" key="3">
    <source>
        <dbReference type="Proteomes" id="UP000248423"/>
    </source>
</evidence>
<accession>A0A319EFN4</accession>
<dbReference type="InterPro" id="IPR045564">
    <property type="entry name" value="DUF5910"/>
</dbReference>
<dbReference type="OrthoDB" id="4540223at2759"/>
<dbReference type="Pfam" id="PF19287">
    <property type="entry name" value="DUF5910"/>
    <property type="match status" value="1"/>
</dbReference>
<name>A0A319EFN4_ASPSB</name>
<evidence type="ECO:0000256" key="1">
    <source>
        <dbReference type="SAM" id="SignalP"/>
    </source>
</evidence>
<feature type="chain" id="PRO_5016434013" evidence="1">
    <location>
        <begin position="22"/>
        <end position="193"/>
    </location>
</feature>
<dbReference type="EMBL" id="KZ826335">
    <property type="protein sequence ID" value="PYI08321.1"/>
    <property type="molecule type" value="Genomic_DNA"/>
</dbReference>
<dbReference type="VEuPathDB" id="FungiDB:BO78DRAFT_385207"/>
<keyword evidence="3" id="KW-1185">Reference proteome</keyword>
<keyword evidence="1" id="KW-0732">Signal</keyword>
<gene>
    <name evidence="2" type="ORF">BO78DRAFT_385207</name>
</gene>
<feature type="signal peptide" evidence="1">
    <location>
        <begin position="1"/>
        <end position="21"/>
    </location>
</feature>
<reference evidence="2 3" key="1">
    <citation type="submission" date="2018-02" db="EMBL/GenBank/DDBJ databases">
        <title>The genomes of Aspergillus section Nigri reveals drivers in fungal speciation.</title>
        <authorList>
            <consortium name="DOE Joint Genome Institute"/>
            <person name="Vesth T.C."/>
            <person name="Nybo J."/>
            <person name="Theobald S."/>
            <person name="Brandl J."/>
            <person name="Frisvad J.C."/>
            <person name="Nielsen K.F."/>
            <person name="Lyhne E.K."/>
            <person name="Kogle M.E."/>
            <person name="Kuo A."/>
            <person name="Riley R."/>
            <person name="Clum A."/>
            <person name="Nolan M."/>
            <person name="Lipzen A."/>
            <person name="Salamov A."/>
            <person name="Henrissat B."/>
            <person name="Wiebenga A."/>
            <person name="De vries R.P."/>
            <person name="Grigoriev I.V."/>
            <person name="Mortensen U.H."/>
            <person name="Andersen M.R."/>
            <person name="Baker S.E."/>
        </authorList>
    </citation>
    <scope>NUCLEOTIDE SEQUENCE [LARGE SCALE GENOMIC DNA]</scope>
    <source>
        <strain evidence="2 3">CBS 121057</strain>
    </source>
</reference>
<dbReference type="Proteomes" id="UP000248423">
    <property type="component" value="Unassembled WGS sequence"/>
</dbReference>
<organism evidence="2 3">
    <name type="scientific">Aspergillus sclerotiicarbonarius (strain CBS 121057 / IBT 28362)</name>
    <dbReference type="NCBI Taxonomy" id="1448318"/>
    <lineage>
        <taxon>Eukaryota</taxon>
        <taxon>Fungi</taxon>
        <taxon>Dikarya</taxon>
        <taxon>Ascomycota</taxon>
        <taxon>Pezizomycotina</taxon>
        <taxon>Eurotiomycetes</taxon>
        <taxon>Eurotiomycetidae</taxon>
        <taxon>Eurotiales</taxon>
        <taxon>Aspergillaceae</taxon>
        <taxon>Aspergillus</taxon>
        <taxon>Aspergillus subgen. Circumdati</taxon>
    </lineage>
</organism>
<evidence type="ECO:0000313" key="2">
    <source>
        <dbReference type="EMBL" id="PYI08321.1"/>
    </source>
</evidence>
<sequence length="193" mass="21558">MLFSATKMLTVALAMVNYVAAAPVELVERDSKVIIGYRTMSEDKAKEYNKHDTPVWYTASGIQLGDVVYLTPAPGEWKVPDSYWHCVIYADQSKWLAAKKAWIPETADGKTLWYEPKNIDSYIKNTRHLTPDDTLRLSVIKGDEHVLQLGIPKHMLGKTGHLGLTATCKAKASELPQHSVNYRSLNNVVGTAQ</sequence>
<protein>
    <submittedName>
        <fullName evidence="2">Uncharacterized protein</fullName>
    </submittedName>
</protein>
<dbReference type="AlphaFoldDB" id="A0A319EFN4"/>
<proteinExistence type="predicted"/>